<dbReference type="Pfam" id="PF01547">
    <property type="entry name" value="SBP_bac_1"/>
    <property type="match status" value="1"/>
</dbReference>
<organism evidence="2 3">
    <name type="scientific">Mycetocola zhadangensis</name>
    <dbReference type="NCBI Taxonomy" id="1164595"/>
    <lineage>
        <taxon>Bacteria</taxon>
        <taxon>Bacillati</taxon>
        <taxon>Actinomycetota</taxon>
        <taxon>Actinomycetes</taxon>
        <taxon>Micrococcales</taxon>
        <taxon>Microbacteriaceae</taxon>
        <taxon>Mycetocola</taxon>
    </lineage>
</organism>
<dbReference type="InterPro" id="IPR006059">
    <property type="entry name" value="SBP"/>
</dbReference>
<name>A0A3L7IX17_9MICO</name>
<keyword evidence="3" id="KW-1185">Reference proteome</keyword>
<evidence type="ECO:0000256" key="1">
    <source>
        <dbReference type="SAM" id="SignalP"/>
    </source>
</evidence>
<evidence type="ECO:0000313" key="2">
    <source>
        <dbReference type="EMBL" id="RLQ82700.1"/>
    </source>
</evidence>
<dbReference type="EMBL" id="RCWJ01000003">
    <property type="protein sequence ID" value="RLQ82700.1"/>
    <property type="molecule type" value="Genomic_DNA"/>
</dbReference>
<dbReference type="SUPFAM" id="SSF53850">
    <property type="entry name" value="Periplasmic binding protein-like II"/>
    <property type="match status" value="1"/>
</dbReference>
<feature type="chain" id="PRO_5039341569" evidence="1">
    <location>
        <begin position="24"/>
        <end position="436"/>
    </location>
</feature>
<dbReference type="OrthoDB" id="358201at2"/>
<dbReference type="AlphaFoldDB" id="A0A3L7IX17"/>
<dbReference type="RefSeq" id="WP_121660002.1">
    <property type="nucleotide sequence ID" value="NZ_BMEK01000003.1"/>
</dbReference>
<reference evidence="2 3" key="1">
    <citation type="submission" date="2018-10" db="EMBL/GenBank/DDBJ databases">
        <authorList>
            <person name="Li J."/>
        </authorList>
    </citation>
    <scope>NUCLEOTIDE SEQUENCE [LARGE SCALE GENOMIC DNA]</scope>
    <source>
        <strain evidence="2 3">ZD1-4</strain>
    </source>
</reference>
<proteinExistence type="predicted"/>
<accession>A0A3L7IX17</accession>
<dbReference type="Gene3D" id="3.40.190.10">
    <property type="entry name" value="Periplasmic binding protein-like II"/>
    <property type="match status" value="1"/>
</dbReference>
<evidence type="ECO:0000313" key="3">
    <source>
        <dbReference type="Proteomes" id="UP000282460"/>
    </source>
</evidence>
<dbReference type="Proteomes" id="UP000282460">
    <property type="component" value="Unassembled WGS sequence"/>
</dbReference>
<protein>
    <submittedName>
        <fullName evidence="2">Extracellular solute-binding protein</fullName>
    </submittedName>
</protein>
<feature type="signal peptide" evidence="1">
    <location>
        <begin position="1"/>
        <end position="23"/>
    </location>
</feature>
<comment type="caution">
    <text evidence="2">The sequence shown here is derived from an EMBL/GenBank/DDBJ whole genome shotgun (WGS) entry which is preliminary data.</text>
</comment>
<dbReference type="PANTHER" id="PTHR43649">
    <property type="entry name" value="ARABINOSE-BINDING PROTEIN-RELATED"/>
    <property type="match status" value="1"/>
</dbReference>
<dbReference type="PANTHER" id="PTHR43649:SF12">
    <property type="entry name" value="DIACETYLCHITOBIOSE BINDING PROTEIN DASA"/>
    <property type="match status" value="1"/>
</dbReference>
<dbReference type="PROSITE" id="PS51257">
    <property type="entry name" value="PROKAR_LIPOPROTEIN"/>
    <property type="match status" value="1"/>
</dbReference>
<gene>
    <name evidence="2" type="ORF">D9V28_12155</name>
</gene>
<dbReference type="InterPro" id="IPR050490">
    <property type="entry name" value="Bact_solute-bd_prot1"/>
</dbReference>
<sequence length="436" mass="45266">MQRRILHPALAFAAAALVLTGCAPGGTAGSAPASAEKPSTDLGSEEITLSLISTPESGASTKATIAAFEKEYPNVTVEYQQTNYDDYNKSVNLELNSDKAPDIALLNSVNNTVKNGLVLDLDPYAGLYDWTDKYPENQLNQWRVGENGTTLGDGPLYAAPAGFSEVGLYYNKRIAAELGITAPTTFAEFEEQLATAAAAGVLPLQLGNAEGHASFLVQSIGQSTDGAGAYADWAFGKSGSTFDTEGNRKGAEALADWAAKGWIPSDANGVNLQGAVDAFVSGKGLFLVDGNWDASKIAEGLGADAGFVPFPGDNVTAIGTSVAYAISSSTEHPNAAAAFLNFLGSPEASANQFEQGFMPLDPTAATPEEGTLQADLVSAWSKISEADGLVGFNNNASPTMNDTLTASSQELLAGRATPDEFLAAVQADWDETHGGN</sequence>
<keyword evidence="1" id="KW-0732">Signal</keyword>